<dbReference type="Proteomes" id="UP000594638">
    <property type="component" value="Unassembled WGS sequence"/>
</dbReference>
<feature type="domain" description="C2H2-type" evidence="10">
    <location>
        <begin position="76"/>
        <end position="103"/>
    </location>
</feature>
<evidence type="ECO:0000256" key="9">
    <source>
        <dbReference type="SAM" id="MobiDB-lite"/>
    </source>
</evidence>
<evidence type="ECO:0000256" key="6">
    <source>
        <dbReference type="ARBA" id="ARBA00023163"/>
    </source>
</evidence>
<comment type="caution">
    <text evidence="11">The sequence shown here is derived from an EMBL/GenBank/DDBJ whole genome shotgun (WGS) entry which is preliminary data.</text>
</comment>
<keyword evidence="7" id="KW-0539">Nucleus</keyword>
<feature type="compositionally biased region" description="Low complexity" evidence="9">
    <location>
        <begin position="25"/>
        <end position="39"/>
    </location>
</feature>
<keyword evidence="2" id="KW-0479">Metal-binding</keyword>
<evidence type="ECO:0000256" key="2">
    <source>
        <dbReference type="ARBA" id="ARBA00022723"/>
    </source>
</evidence>
<dbReference type="GO" id="GO:0008270">
    <property type="term" value="F:zinc ion binding"/>
    <property type="evidence" value="ECO:0007669"/>
    <property type="project" value="UniProtKB-KW"/>
</dbReference>
<feature type="region of interest" description="Disordered" evidence="9">
    <location>
        <begin position="22"/>
        <end position="47"/>
    </location>
</feature>
<proteinExistence type="predicted"/>
<reference evidence="11 12" key="1">
    <citation type="submission" date="2019-12" db="EMBL/GenBank/DDBJ databases">
        <authorList>
            <person name="Alioto T."/>
            <person name="Alioto T."/>
            <person name="Gomez Garrido J."/>
        </authorList>
    </citation>
    <scope>NUCLEOTIDE SEQUENCE [LARGE SCALE GENOMIC DNA]</scope>
</reference>
<keyword evidence="4" id="KW-0862">Zinc</keyword>
<keyword evidence="5" id="KW-0805">Transcription regulation</keyword>
<evidence type="ECO:0000313" key="12">
    <source>
        <dbReference type="Proteomes" id="UP000594638"/>
    </source>
</evidence>
<evidence type="ECO:0000256" key="7">
    <source>
        <dbReference type="ARBA" id="ARBA00023242"/>
    </source>
</evidence>
<evidence type="ECO:0000256" key="1">
    <source>
        <dbReference type="ARBA" id="ARBA00004123"/>
    </source>
</evidence>
<dbReference type="InterPro" id="IPR052426">
    <property type="entry name" value="Plant_dev_regulator"/>
</dbReference>
<dbReference type="SUPFAM" id="SSF57667">
    <property type="entry name" value="beta-beta-alpha zinc fingers"/>
    <property type="match status" value="1"/>
</dbReference>
<evidence type="ECO:0000259" key="10">
    <source>
        <dbReference type="PROSITE" id="PS50157"/>
    </source>
</evidence>
<sequence>MAAELQLLSLIRLQSHNSTSFGMWNNDDNNNDNNNNNNNKVHPTGENEVDSWEVRAFEEDITAGNQMGCTWPPLSYTCHFCRREFRSAQALGGHMNVHRRDRARLHQQLLMFPSSSSNDFPKSPDSTILVPNQEFLPNGLCLSYSIPKLNGVFAQNLPSTTNILSVSPNHPLPTDMPGEAAHSVNPLLLCHEYSSKTQPSSFISNDNNNQGNESDRDSAIEEIDLELRLGRGLPTP</sequence>
<dbReference type="InterPro" id="IPR036236">
    <property type="entry name" value="Znf_C2H2_sf"/>
</dbReference>
<dbReference type="Gramene" id="OE9A058585T1">
    <property type="protein sequence ID" value="OE9A058585C1"/>
    <property type="gene ID" value="OE9A058585"/>
</dbReference>
<feature type="compositionally biased region" description="Polar residues" evidence="9">
    <location>
        <begin position="199"/>
        <end position="212"/>
    </location>
</feature>
<comment type="subcellular location">
    <subcellularLocation>
        <location evidence="1">Nucleus</location>
    </subcellularLocation>
</comment>
<organism evidence="11 12">
    <name type="scientific">Olea europaea subsp. europaea</name>
    <dbReference type="NCBI Taxonomy" id="158383"/>
    <lineage>
        <taxon>Eukaryota</taxon>
        <taxon>Viridiplantae</taxon>
        <taxon>Streptophyta</taxon>
        <taxon>Embryophyta</taxon>
        <taxon>Tracheophyta</taxon>
        <taxon>Spermatophyta</taxon>
        <taxon>Magnoliopsida</taxon>
        <taxon>eudicotyledons</taxon>
        <taxon>Gunneridae</taxon>
        <taxon>Pentapetalae</taxon>
        <taxon>asterids</taxon>
        <taxon>lamiids</taxon>
        <taxon>Lamiales</taxon>
        <taxon>Oleaceae</taxon>
        <taxon>Oleeae</taxon>
        <taxon>Olea</taxon>
    </lineage>
</organism>
<evidence type="ECO:0000256" key="4">
    <source>
        <dbReference type="ARBA" id="ARBA00022833"/>
    </source>
</evidence>
<dbReference type="OrthoDB" id="1708403at2759"/>
<keyword evidence="12" id="KW-1185">Reference proteome</keyword>
<protein>
    <submittedName>
        <fullName evidence="11">Transcriptional regulator SUPERMAN-like</fullName>
    </submittedName>
</protein>
<dbReference type="InterPro" id="IPR013087">
    <property type="entry name" value="Znf_C2H2_type"/>
</dbReference>
<evidence type="ECO:0000256" key="5">
    <source>
        <dbReference type="ARBA" id="ARBA00023015"/>
    </source>
</evidence>
<dbReference type="PANTHER" id="PTHR45801:SF5">
    <property type="entry name" value="OS05G0286100 PROTEIN"/>
    <property type="match status" value="1"/>
</dbReference>
<dbReference type="Pfam" id="PF13912">
    <property type="entry name" value="zf-C2H2_6"/>
    <property type="match status" value="1"/>
</dbReference>
<gene>
    <name evidence="11" type="ORF">OLEA9_A058585</name>
</gene>
<evidence type="ECO:0000256" key="3">
    <source>
        <dbReference type="ARBA" id="ARBA00022771"/>
    </source>
</evidence>
<dbReference type="EMBL" id="CACTIH010003786">
    <property type="protein sequence ID" value="CAA2984981.1"/>
    <property type="molecule type" value="Genomic_DNA"/>
</dbReference>
<dbReference type="PROSITE" id="PS00028">
    <property type="entry name" value="ZINC_FINGER_C2H2_1"/>
    <property type="match status" value="1"/>
</dbReference>
<feature type="region of interest" description="Disordered" evidence="9">
    <location>
        <begin position="199"/>
        <end position="218"/>
    </location>
</feature>
<name>A0A8S0RY84_OLEEU</name>
<keyword evidence="3 8" id="KW-0863">Zinc-finger</keyword>
<keyword evidence="6" id="KW-0804">Transcription</keyword>
<dbReference type="GO" id="GO:0005634">
    <property type="term" value="C:nucleus"/>
    <property type="evidence" value="ECO:0007669"/>
    <property type="project" value="UniProtKB-SubCell"/>
</dbReference>
<evidence type="ECO:0000313" key="11">
    <source>
        <dbReference type="EMBL" id="CAA2984981.1"/>
    </source>
</evidence>
<dbReference type="PANTHER" id="PTHR45801">
    <property type="entry name" value="OS07G0101800 PROTEIN"/>
    <property type="match status" value="1"/>
</dbReference>
<dbReference type="PROSITE" id="PS50157">
    <property type="entry name" value="ZINC_FINGER_C2H2_2"/>
    <property type="match status" value="1"/>
</dbReference>
<accession>A0A8S0RY84</accession>
<evidence type="ECO:0000256" key="8">
    <source>
        <dbReference type="PROSITE-ProRule" id="PRU00042"/>
    </source>
</evidence>
<dbReference type="AlphaFoldDB" id="A0A8S0RY84"/>